<accession>A0ABT0U410</accession>
<gene>
    <name evidence="1" type="ORF">NB063_13580</name>
</gene>
<proteinExistence type="predicted"/>
<keyword evidence="2" id="KW-1185">Reference proteome</keyword>
<comment type="caution">
    <text evidence="1">The sequence shown here is derived from an EMBL/GenBank/DDBJ whole genome shotgun (WGS) entry which is preliminary data.</text>
</comment>
<sequence>MRLNDIAQSDQLVRGLFDVAGKFAGPHLRQHRSAPTPSWLSSLPASVCELHGLLTWWHGIVPEFQGGYGIQDSLFLPPQRLGDGEMLLVQENQGGFCLRIQKKNGGWLAQRIENTERRDVQSIAGYLVSFALQEMVMSAPLWAIDEGMENLVPRMMDDLTLIWTDTENGGYFPHGDVRFYWHKAGALVLCDERGRGDIGCHDIGLAPYFEGCGFYDVR</sequence>
<dbReference type="EMBL" id="JAMQBK010000035">
    <property type="protein sequence ID" value="MCM2371637.1"/>
    <property type="molecule type" value="Genomic_DNA"/>
</dbReference>
<evidence type="ECO:0000313" key="1">
    <source>
        <dbReference type="EMBL" id="MCM2371637.1"/>
    </source>
</evidence>
<name>A0ABT0U410_9BACT</name>
<organism evidence="1 2">
    <name type="scientific">Aporhodopirellula aestuarii</name>
    <dbReference type="NCBI Taxonomy" id="2950107"/>
    <lineage>
        <taxon>Bacteria</taxon>
        <taxon>Pseudomonadati</taxon>
        <taxon>Planctomycetota</taxon>
        <taxon>Planctomycetia</taxon>
        <taxon>Pirellulales</taxon>
        <taxon>Pirellulaceae</taxon>
        <taxon>Aporhodopirellula</taxon>
    </lineage>
</organism>
<protein>
    <submittedName>
        <fullName evidence="1">Uncharacterized protein</fullName>
    </submittedName>
</protein>
<dbReference type="Proteomes" id="UP001202961">
    <property type="component" value="Unassembled WGS sequence"/>
</dbReference>
<reference evidence="1 2" key="1">
    <citation type="journal article" date="2022" name="Syst. Appl. Microbiol.">
        <title>Rhodopirellula aestuarii sp. nov., a novel member of the genus Rhodopirellula isolated from brackish sediments collected in the Tagus River estuary, Portugal.</title>
        <authorList>
            <person name="Vitorino I.R."/>
            <person name="Klimek D."/>
            <person name="Calusinska M."/>
            <person name="Lobo-da-Cunha A."/>
            <person name="Vasconcelos V."/>
            <person name="Lage O.M."/>
        </authorList>
    </citation>
    <scope>NUCLEOTIDE SEQUENCE [LARGE SCALE GENOMIC DNA]</scope>
    <source>
        <strain evidence="1 2">ICT_H3.1</strain>
    </source>
</reference>
<evidence type="ECO:0000313" key="2">
    <source>
        <dbReference type="Proteomes" id="UP001202961"/>
    </source>
</evidence>
<dbReference type="RefSeq" id="WP_250929268.1">
    <property type="nucleotide sequence ID" value="NZ_JAMQBK010000035.1"/>
</dbReference>